<dbReference type="EMBL" id="BTGU01005656">
    <property type="protein sequence ID" value="GMN26720.1"/>
    <property type="molecule type" value="Genomic_DNA"/>
</dbReference>
<organism evidence="1 2">
    <name type="scientific">Ficus carica</name>
    <name type="common">Common fig</name>
    <dbReference type="NCBI Taxonomy" id="3494"/>
    <lineage>
        <taxon>Eukaryota</taxon>
        <taxon>Viridiplantae</taxon>
        <taxon>Streptophyta</taxon>
        <taxon>Embryophyta</taxon>
        <taxon>Tracheophyta</taxon>
        <taxon>Spermatophyta</taxon>
        <taxon>Magnoliopsida</taxon>
        <taxon>eudicotyledons</taxon>
        <taxon>Gunneridae</taxon>
        <taxon>Pentapetalae</taxon>
        <taxon>rosids</taxon>
        <taxon>fabids</taxon>
        <taxon>Rosales</taxon>
        <taxon>Moraceae</taxon>
        <taxon>Ficeae</taxon>
        <taxon>Ficus</taxon>
    </lineage>
</organism>
<keyword evidence="2" id="KW-1185">Reference proteome</keyword>
<protein>
    <submittedName>
        <fullName evidence="1">Uncharacterized protein</fullName>
    </submittedName>
</protein>
<dbReference type="AlphaFoldDB" id="A0AA87Z730"/>
<evidence type="ECO:0000313" key="2">
    <source>
        <dbReference type="Proteomes" id="UP001187192"/>
    </source>
</evidence>
<sequence length="93" mass="10282">MVDDCTTVLAIINYFDENPLRIFASLLLIVYTSDAVNSISLTVRSPIVPQDLVHSSNQGSVMITLIGEMAYRVIESFQGQLLQVQALANRSDH</sequence>
<gene>
    <name evidence="1" type="ORF">TIFTF001_047826</name>
</gene>
<feature type="non-terminal residue" evidence="1">
    <location>
        <position position="1"/>
    </location>
</feature>
<evidence type="ECO:0000313" key="1">
    <source>
        <dbReference type="EMBL" id="GMN26720.1"/>
    </source>
</evidence>
<accession>A0AA87Z730</accession>
<proteinExistence type="predicted"/>
<name>A0AA87Z730_FICCA</name>
<comment type="caution">
    <text evidence="1">The sequence shown here is derived from an EMBL/GenBank/DDBJ whole genome shotgun (WGS) entry which is preliminary data.</text>
</comment>
<dbReference type="Proteomes" id="UP001187192">
    <property type="component" value="Unassembled WGS sequence"/>
</dbReference>
<reference evidence="1" key="1">
    <citation type="submission" date="2023-07" db="EMBL/GenBank/DDBJ databases">
        <title>draft genome sequence of fig (Ficus carica).</title>
        <authorList>
            <person name="Takahashi T."/>
            <person name="Nishimura K."/>
        </authorList>
    </citation>
    <scope>NUCLEOTIDE SEQUENCE</scope>
</reference>